<dbReference type="InterPro" id="IPR012349">
    <property type="entry name" value="Split_barrel_FMN-bd"/>
</dbReference>
<dbReference type="Gene3D" id="2.30.110.10">
    <property type="entry name" value="Electron Transport, Fmn-binding Protein, Chain A"/>
    <property type="match status" value="1"/>
</dbReference>
<comment type="caution">
    <text evidence="3">The sequence shown here is derived from an EMBL/GenBank/DDBJ whole genome shotgun (WGS) entry which is preliminary data.</text>
</comment>
<feature type="domain" description="Pyridoxamine 5'-phosphate oxidase N-terminal" evidence="1">
    <location>
        <begin position="22"/>
        <end position="143"/>
    </location>
</feature>
<evidence type="ECO:0000313" key="4">
    <source>
        <dbReference type="Proteomes" id="UP001143372"/>
    </source>
</evidence>
<evidence type="ECO:0000259" key="1">
    <source>
        <dbReference type="Pfam" id="PF01243"/>
    </source>
</evidence>
<organism evidence="3 4">
    <name type="scientific">Hansschlegelia plantiphila</name>
    <dbReference type="NCBI Taxonomy" id="374655"/>
    <lineage>
        <taxon>Bacteria</taxon>
        <taxon>Pseudomonadati</taxon>
        <taxon>Pseudomonadota</taxon>
        <taxon>Alphaproteobacteria</taxon>
        <taxon>Hyphomicrobiales</taxon>
        <taxon>Methylopilaceae</taxon>
        <taxon>Hansschlegelia</taxon>
    </lineage>
</organism>
<dbReference type="Pfam" id="PF01243">
    <property type="entry name" value="PNPOx_N"/>
    <property type="match status" value="1"/>
</dbReference>
<gene>
    <name evidence="3" type="ORF">GCM10008179_09390</name>
</gene>
<dbReference type="Pfam" id="PF10615">
    <property type="entry name" value="DUF2470"/>
    <property type="match status" value="1"/>
</dbReference>
<dbReference type="Gene3D" id="3.20.180.10">
    <property type="entry name" value="PNP-oxidase-like"/>
    <property type="match status" value="1"/>
</dbReference>
<feature type="domain" description="DUF2470" evidence="2">
    <location>
        <begin position="173"/>
        <end position="242"/>
    </location>
</feature>
<dbReference type="PANTHER" id="PTHR13343">
    <property type="entry name" value="CREG1 PROTEIN"/>
    <property type="match status" value="1"/>
</dbReference>
<accession>A0A9W6MUY4</accession>
<reference evidence="3" key="2">
    <citation type="submission" date="2023-01" db="EMBL/GenBank/DDBJ databases">
        <authorList>
            <person name="Sun Q."/>
            <person name="Evtushenko L."/>
        </authorList>
    </citation>
    <scope>NUCLEOTIDE SEQUENCE</scope>
    <source>
        <strain evidence="3">VKM B-2347</strain>
    </source>
</reference>
<name>A0A9W6MUY4_9HYPH</name>
<dbReference type="GO" id="GO:0005737">
    <property type="term" value="C:cytoplasm"/>
    <property type="evidence" value="ECO:0007669"/>
    <property type="project" value="UniProtKB-ARBA"/>
</dbReference>
<protein>
    <submittedName>
        <fullName evidence="3">Pyridoxamine 5'-phosphate oxidase</fullName>
    </submittedName>
</protein>
<dbReference type="PANTHER" id="PTHR13343:SF17">
    <property type="entry name" value="CELLULAR REPRESSOR OF E1A-STIMULATED GENES, ISOFORM A"/>
    <property type="match status" value="1"/>
</dbReference>
<keyword evidence="4" id="KW-1185">Reference proteome</keyword>
<dbReference type="InterPro" id="IPR011576">
    <property type="entry name" value="Pyridox_Oxase_N"/>
</dbReference>
<dbReference type="InterPro" id="IPR019595">
    <property type="entry name" value="DUF2470"/>
</dbReference>
<dbReference type="SUPFAM" id="SSF50475">
    <property type="entry name" value="FMN-binding split barrel"/>
    <property type="match status" value="1"/>
</dbReference>
<proteinExistence type="predicted"/>
<sequence>MTTAKLAAAPAAGREFDPVATARSLLRAARRASLATLDRAGGQPYVSLIGIASDEDGAPLLLVSNLARHAANIAGDARASVLAAEIGVGDPLAHPRVTLFGRCTAVDKSAKKARWLARQPDSAMYFDFADFHMLRLEPEGAHLVAGFGRIVDVAWNELRTEIGDAAALFGAEPGIVAHMNEDHADATRLYATRLLGAPDGDWLFEGVDPLGCELGLDGRSLYLPFPERVTSAADVRRMLVRLVGEAKAGEAAG</sequence>
<reference evidence="3" key="1">
    <citation type="journal article" date="2014" name="Int. J. Syst. Evol. Microbiol.">
        <title>Complete genome sequence of Corynebacterium casei LMG S-19264T (=DSM 44701T), isolated from a smear-ripened cheese.</title>
        <authorList>
            <consortium name="US DOE Joint Genome Institute (JGI-PGF)"/>
            <person name="Walter F."/>
            <person name="Albersmeier A."/>
            <person name="Kalinowski J."/>
            <person name="Ruckert C."/>
        </authorList>
    </citation>
    <scope>NUCLEOTIDE SEQUENCE</scope>
    <source>
        <strain evidence="3">VKM B-2347</strain>
    </source>
</reference>
<dbReference type="InterPro" id="IPR037119">
    <property type="entry name" value="Haem_oxidase_HugZ-like_sf"/>
</dbReference>
<dbReference type="AlphaFoldDB" id="A0A9W6MUY4"/>
<evidence type="ECO:0000259" key="2">
    <source>
        <dbReference type="Pfam" id="PF10615"/>
    </source>
</evidence>
<dbReference type="RefSeq" id="WP_271167549.1">
    <property type="nucleotide sequence ID" value="NZ_BSFI01000004.1"/>
</dbReference>
<dbReference type="EMBL" id="BSFI01000004">
    <property type="protein sequence ID" value="GLK67301.1"/>
    <property type="molecule type" value="Genomic_DNA"/>
</dbReference>
<evidence type="ECO:0000313" key="3">
    <source>
        <dbReference type="EMBL" id="GLK67301.1"/>
    </source>
</evidence>
<dbReference type="Proteomes" id="UP001143372">
    <property type="component" value="Unassembled WGS sequence"/>
</dbReference>